<dbReference type="EMBL" id="BAAALT010000254">
    <property type="protein sequence ID" value="GAA1829353.1"/>
    <property type="molecule type" value="Genomic_DNA"/>
</dbReference>
<gene>
    <name evidence="1" type="ORF">GCM10009682_55350</name>
</gene>
<reference evidence="1 2" key="1">
    <citation type="journal article" date="2019" name="Int. J. Syst. Evol. Microbiol.">
        <title>The Global Catalogue of Microorganisms (GCM) 10K type strain sequencing project: providing services to taxonomists for standard genome sequencing and annotation.</title>
        <authorList>
            <consortium name="The Broad Institute Genomics Platform"/>
            <consortium name="The Broad Institute Genome Sequencing Center for Infectious Disease"/>
            <person name="Wu L."/>
            <person name="Ma J."/>
        </authorList>
    </citation>
    <scope>NUCLEOTIDE SEQUENCE [LARGE SCALE GENOMIC DNA]</scope>
    <source>
        <strain evidence="1 2">JCM 13250</strain>
    </source>
</reference>
<name>A0ABN2MKQ8_9ACTN</name>
<comment type="caution">
    <text evidence="1">The sequence shown here is derived from an EMBL/GenBank/DDBJ whole genome shotgun (WGS) entry which is preliminary data.</text>
</comment>
<evidence type="ECO:0008006" key="3">
    <source>
        <dbReference type="Google" id="ProtNLM"/>
    </source>
</evidence>
<organism evidence="1 2">
    <name type="scientific">Luedemannella flava</name>
    <dbReference type="NCBI Taxonomy" id="349316"/>
    <lineage>
        <taxon>Bacteria</taxon>
        <taxon>Bacillati</taxon>
        <taxon>Actinomycetota</taxon>
        <taxon>Actinomycetes</taxon>
        <taxon>Micromonosporales</taxon>
        <taxon>Micromonosporaceae</taxon>
        <taxon>Luedemannella</taxon>
    </lineage>
</organism>
<evidence type="ECO:0000313" key="2">
    <source>
        <dbReference type="Proteomes" id="UP001500218"/>
    </source>
</evidence>
<protein>
    <recommendedName>
        <fullName evidence="3">DUF695 domain-containing protein</fullName>
    </recommendedName>
</protein>
<dbReference type="Proteomes" id="UP001500218">
    <property type="component" value="Unassembled WGS sequence"/>
</dbReference>
<proteinExistence type="predicted"/>
<accession>A0ABN2MKQ8</accession>
<evidence type="ECO:0000313" key="1">
    <source>
        <dbReference type="EMBL" id="GAA1829353.1"/>
    </source>
</evidence>
<dbReference type="RefSeq" id="WP_344138641.1">
    <property type="nucleotide sequence ID" value="NZ_BAAALT010000254.1"/>
</dbReference>
<keyword evidence="2" id="KW-1185">Reference proteome</keyword>
<sequence>MALFRRRSRPEGETIAEFWQWWAATRGDVAAAISAGTVQRFAEEIGRQVHAIHADLQWELAPGTSSTHTLVVTSAGQAATRAVAARWLAAAPPADGTWSYRCLRAADPSAFESRIELDGHTLELAHIRYGIAVDKQRRQIDVVCHHPGFAGLPDNVQAQITFLTLDWALGEQNVEVWLGEITWSAVVPPNLGTPADLRHAVDALTGDEDSWVLMQGQRRDGTPLLATAASPLRSARWPRFDLHMPIRLPYQRFNEGLLPVEESLAALRRFEDDLSAAIATNGTLVAHETGGRERTLHFYVDSQTNARAELESHLPHWREGRASVKPQLDPAFEGVRHLM</sequence>